<evidence type="ECO:0000256" key="1">
    <source>
        <dbReference type="SAM" id="MobiDB-lite"/>
    </source>
</evidence>
<feature type="compositionally biased region" description="Low complexity" evidence="1">
    <location>
        <begin position="83"/>
        <end position="92"/>
    </location>
</feature>
<proteinExistence type="predicted"/>
<accession>A0A132BDB8</accession>
<name>A0A132BDB8_MOLSC</name>
<reference evidence="2 3" key="1">
    <citation type="submission" date="2015-10" db="EMBL/GenBank/DDBJ databases">
        <title>Full genome of DAOMC 229536 Phialocephala scopiformis, a fungal endophyte of spruce producing the potent anti-insectan compound rugulosin.</title>
        <authorList>
            <consortium name="DOE Joint Genome Institute"/>
            <person name="Walker A.K."/>
            <person name="Frasz S.L."/>
            <person name="Seifert K.A."/>
            <person name="Miller J.D."/>
            <person name="Mondo S.J."/>
            <person name="Labutti K."/>
            <person name="Lipzen A."/>
            <person name="Dockter R."/>
            <person name="Kennedy M."/>
            <person name="Grigoriev I.V."/>
            <person name="Spatafora J.W."/>
        </authorList>
    </citation>
    <scope>NUCLEOTIDE SEQUENCE [LARGE SCALE GENOMIC DNA]</scope>
    <source>
        <strain evidence="2 3">CBS 120377</strain>
    </source>
</reference>
<sequence>MAVEHVVFRALIRRGRSSVQLNFILITILRYATRARRAFTSIRDVTARYYNPAKSADMGTTGLGTRRNTKKFRQKYLDKKAEAAASAQATSSPKGSSSKITGLPDRTGSSKIPSGEASPVKLIEEVNSLAARRRKWQNSELSFAAKPVTKSTELNREVYVDSNFFKLQIDSKIQLFKYSIIVEDHVTPINVEGVRRVKKETKSFLTREYLTNNRFVNVPAHKKWALDYDLVIISVGPLYTRSGRDLARAMMLSSNLGGQPPRNGRVAPPPLSVRVEDLGPLDMGHLVKHVTKKEFAADLNDELKALDIICWKRSTRKATQ</sequence>
<feature type="region of interest" description="Disordered" evidence="1">
    <location>
        <begin position="83"/>
        <end position="116"/>
    </location>
</feature>
<protein>
    <submittedName>
        <fullName evidence="2">Uncharacterized protein</fullName>
    </submittedName>
</protein>
<evidence type="ECO:0000313" key="2">
    <source>
        <dbReference type="EMBL" id="KUJ10378.1"/>
    </source>
</evidence>
<gene>
    <name evidence="2" type="ORF">LY89DRAFT_760184</name>
</gene>
<dbReference type="Proteomes" id="UP000070700">
    <property type="component" value="Unassembled WGS sequence"/>
</dbReference>
<dbReference type="KEGG" id="psco:LY89DRAFT_760184"/>
<dbReference type="STRING" id="149040.A0A132BDB8"/>
<dbReference type="GeneID" id="28831223"/>
<dbReference type="RefSeq" id="XP_018064733.1">
    <property type="nucleotide sequence ID" value="XM_018221497.1"/>
</dbReference>
<dbReference type="InParanoid" id="A0A132BDB8"/>
<dbReference type="EMBL" id="KQ947429">
    <property type="protein sequence ID" value="KUJ10378.1"/>
    <property type="molecule type" value="Genomic_DNA"/>
</dbReference>
<evidence type="ECO:0000313" key="3">
    <source>
        <dbReference type="Proteomes" id="UP000070700"/>
    </source>
</evidence>
<dbReference type="AlphaFoldDB" id="A0A132BDB8"/>
<organism evidence="2 3">
    <name type="scientific">Mollisia scopiformis</name>
    <name type="common">Conifer needle endophyte fungus</name>
    <name type="synonym">Phialocephala scopiformis</name>
    <dbReference type="NCBI Taxonomy" id="149040"/>
    <lineage>
        <taxon>Eukaryota</taxon>
        <taxon>Fungi</taxon>
        <taxon>Dikarya</taxon>
        <taxon>Ascomycota</taxon>
        <taxon>Pezizomycotina</taxon>
        <taxon>Leotiomycetes</taxon>
        <taxon>Helotiales</taxon>
        <taxon>Mollisiaceae</taxon>
        <taxon>Mollisia</taxon>
    </lineage>
</organism>
<keyword evidence="3" id="KW-1185">Reference proteome</keyword>